<organism evidence="2 3">
    <name type="scientific">Bifidobacterium animalis subsp. animalis MCC 0483</name>
    <dbReference type="NCBI Taxonomy" id="1365955"/>
    <lineage>
        <taxon>Bacteria</taxon>
        <taxon>Bacillati</taxon>
        <taxon>Actinomycetota</taxon>
        <taxon>Actinomycetes</taxon>
        <taxon>Bifidobacteriales</taxon>
        <taxon>Bifidobacteriaceae</taxon>
        <taxon>Bifidobacterium</taxon>
    </lineage>
</organism>
<dbReference type="Pfam" id="PF03374">
    <property type="entry name" value="ANT"/>
    <property type="match status" value="1"/>
</dbReference>
<evidence type="ECO:0000259" key="1">
    <source>
        <dbReference type="PROSITE" id="PS51750"/>
    </source>
</evidence>
<accession>A0AB34TBK5</accession>
<dbReference type="InterPro" id="IPR005039">
    <property type="entry name" value="Ant_C"/>
</dbReference>
<name>A0AB34TBK5_9BIFI</name>
<dbReference type="RefSeq" id="WP_052825818.1">
    <property type="nucleotide sequence ID" value="NZ_AWFK01000003.1"/>
</dbReference>
<evidence type="ECO:0000313" key="2">
    <source>
        <dbReference type="EMBL" id="KOA51608.1"/>
    </source>
</evidence>
<sequence>MNQEMQTYDFHGNEVRALTDAQNDPWFIAKDICDILGLSNVTVALSSLDEDEVSQIDPKNYLGSETRSNQPINIVSEAGFYKLVLRSRKPVAKEFQRWVTHDVLPSIRQHGAYMTQQTIERVLTDPDTLIRLATDLKHEREARAQAERQVRSLAPKAQAFEDFVDVPDLLTIREAAKLLTTADIQIRESELRAWLVMHKWIYRKGGDYEPYASHVQAGHIRLVAHKSSGRHSDGSRFAFAPTCKLTRRGLILLYQRIGSEQMRNRLPLTTAERSEQPDWWQEEETANVVSVHE</sequence>
<dbReference type="GO" id="GO:0003677">
    <property type="term" value="F:DNA binding"/>
    <property type="evidence" value="ECO:0007669"/>
    <property type="project" value="InterPro"/>
</dbReference>
<comment type="caution">
    <text evidence="2">The sequence shown here is derived from an EMBL/GenBank/DDBJ whole genome shotgun (WGS) entry which is preliminary data.</text>
</comment>
<reference evidence="2 3" key="1">
    <citation type="journal article" date="2015" name="Int J Genomics">
        <title>Comparative Genomics Revealed Genetic Diversity and Species/Strain-Level Differences in Carbohydrate Metabolism of Three Probiotic Bifidobacterial Species.</title>
        <authorList>
            <person name="Odamaki T."/>
            <person name="Horigome A."/>
            <person name="Sugahara H."/>
            <person name="Hashikura N."/>
            <person name="Minami J."/>
            <person name="Xiao J.Z."/>
            <person name="Abe F."/>
        </authorList>
    </citation>
    <scope>NUCLEOTIDE SEQUENCE [LARGE SCALE GENOMIC DNA]</scope>
    <source>
        <strain evidence="2 3">MCC 0483</strain>
    </source>
</reference>
<protein>
    <submittedName>
        <fullName evidence="2">Antirepressor</fullName>
    </submittedName>
</protein>
<dbReference type="PANTHER" id="PTHR36180">
    <property type="entry name" value="DNA-BINDING PROTEIN-RELATED-RELATED"/>
    <property type="match status" value="1"/>
</dbReference>
<dbReference type="Proteomes" id="UP000037239">
    <property type="component" value="Unassembled WGS sequence"/>
</dbReference>
<dbReference type="InterPro" id="IPR003497">
    <property type="entry name" value="BRO_N_domain"/>
</dbReference>
<dbReference type="AlphaFoldDB" id="A0AB34TBK5"/>
<dbReference type="PROSITE" id="PS51750">
    <property type="entry name" value="BRO_N"/>
    <property type="match status" value="1"/>
</dbReference>
<dbReference type="EMBL" id="AWFK01000003">
    <property type="protein sequence ID" value="KOA51608.1"/>
    <property type="molecule type" value="Genomic_DNA"/>
</dbReference>
<gene>
    <name evidence="2" type="ORF">BAAM0483_01460</name>
</gene>
<evidence type="ECO:0000313" key="3">
    <source>
        <dbReference type="Proteomes" id="UP000037239"/>
    </source>
</evidence>
<dbReference type="Pfam" id="PF02498">
    <property type="entry name" value="Bro-N"/>
    <property type="match status" value="1"/>
</dbReference>
<dbReference type="SMART" id="SM01040">
    <property type="entry name" value="Bro-N"/>
    <property type="match status" value="1"/>
</dbReference>
<dbReference type="PANTHER" id="PTHR36180:SF2">
    <property type="entry name" value="BRO FAMILY PROTEIN"/>
    <property type="match status" value="1"/>
</dbReference>
<proteinExistence type="predicted"/>
<feature type="domain" description="Bro-N" evidence="1">
    <location>
        <begin position="2"/>
        <end position="111"/>
    </location>
</feature>